<dbReference type="EMBL" id="CP048222">
    <property type="protein sequence ID" value="QHT68608.1"/>
    <property type="molecule type" value="Genomic_DNA"/>
</dbReference>
<dbReference type="GO" id="GO:0020037">
    <property type="term" value="F:heme binding"/>
    <property type="evidence" value="ECO:0007669"/>
    <property type="project" value="InterPro"/>
</dbReference>
<accession>A0A6C0GKR6</accession>
<dbReference type="InterPro" id="IPR036909">
    <property type="entry name" value="Cyt_c-like_dom_sf"/>
</dbReference>
<dbReference type="Proteomes" id="UP000480178">
    <property type="component" value="Chromosome"/>
</dbReference>
<keyword evidence="1 4" id="KW-0349">Heme</keyword>
<name>A0A6C0GKR6_9BACT</name>
<dbReference type="RefSeq" id="WP_162444619.1">
    <property type="nucleotide sequence ID" value="NZ_CP048222.1"/>
</dbReference>
<feature type="domain" description="Cytochrome c" evidence="5">
    <location>
        <begin position="193"/>
        <end position="302"/>
    </location>
</feature>
<dbReference type="GO" id="GO:0009055">
    <property type="term" value="F:electron transfer activity"/>
    <property type="evidence" value="ECO:0007669"/>
    <property type="project" value="InterPro"/>
</dbReference>
<evidence type="ECO:0000313" key="6">
    <source>
        <dbReference type="EMBL" id="QHT68608.1"/>
    </source>
</evidence>
<keyword evidence="7" id="KW-1185">Reference proteome</keyword>
<evidence type="ECO:0000256" key="2">
    <source>
        <dbReference type="ARBA" id="ARBA00022723"/>
    </source>
</evidence>
<dbReference type="SUPFAM" id="SSF46626">
    <property type="entry name" value="Cytochrome c"/>
    <property type="match status" value="2"/>
</dbReference>
<dbReference type="KEGG" id="rhoz:GXP67_19145"/>
<dbReference type="PANTHER" id="PTHR35008:SF8">
    <property type="entry name" value="ALCOHOL DEHYDROGENASE CYTOCHROME C SUBUNIT"/>
    <property type="match status" value="1"/>
</dbReference>
<organism evidence="6 7">
    <name type="scientific">Rhodocytophaga rosea</name>
    <dbReference type="NCBI Taxonomy" id="2704465"/>
    <lineage>
        <taxon>Bacteria</taxon>
        <taxon>Pseudomonadati</taxon>
        <taxon>Bacteroidota</taxon>
        <taxon>Cytophagia</taxon>
        <taxon>Cytophagales</taxon>
        <taxon>Rhodocytophagaceae</taxon>
        <taxon>Rhodocytophaga</taxon>
    </lineage>
</organism>
<evidence type="ECO:0000313" key="7">
    <source>
        <dbReference type="Proteomes" id="UP000480178"/>
    </source>
</evidence>
<dbReference type="GO" id="GO:0046872">
    <property type="term" value="F:metal ion binding"/>
    <property type="evidence" value="ECO:0007669"/>
    <property type="project" value="UniProtKB-KW"/>
</dbReference>
<evidence type="ECO:0000259" key="5">
    <source>
        <dbReference type="PROSITE" id="PS51007"/>
    </source>
</evidence>
<gene>
    <name evidence="6" type="ORF">GXP67_19145</name>
</gene>
<dbReference type="PANTHER" id="PTHR35008">
    <property type="entry name" value="BLL4482 PROTEIN-RELATED"/>
    <property type="match status" value="1"/>
</dbReference>
<reference evidence="6 7" key="1">
    <citation type="submission" date="2020-01" db="EMBL/GenBank/DDBJ databases">
        <authorList>
            <person name="Kim M.K."/>
        </authorList>
    </citation>
    <scope>NUCLEOTIDE SEQUENCE [LARGE SCALE GENOMIC DNA]</scope>
    <source>
        <strain evidence="6 7">172606-1</strain>
    </source>
</reference>
<evidence type="ECO:0000256" key="4">
    <source>
        <dbReference type="PROSITE-ProRule" id="PRU00433"/>
    </source>
</evidence>
<dbReference type="InterPro" id="IPR051459">
    <property type="entry name" value="Cytochrome_c-type_DH"/>
</dbReference>
<dbReference type="InterPro" id="IPR009056">
    <property type="entry name" value="Cyt_c-like_dom"/>
</dbReference>
<evidence type="ECO:0000256" key="1">
    <source>
        <dbReference type="ARBA" id="ARBA00022617"/>
    </source>
</evidence>
<keyword evidence="3 4" id="KW-0408">Iron</keyword>
<sequence length="318" mass="35758">MKKAGKILAVITGIVLAFLLYVQLTYQQTYEVPVTGLKASTDLTIIARGKYLAMGPAHCWTCHVEDPSSVDLIKETPAMSGGLLLDLPWIATLRTPNITSDKKTGIGRYSDDQLAQVIRYNRTPKGHALVPFMTYNAMSDADIVAILSYLRSTKPIEKAIPEHNFTMLGKLLMRFVIKPDVTETHQQFAALKPDTTAGYGKYLAYTVTNCNGCHTERGPAGEFVGEPFAGGHKRELQTGTFVVPNLTPDPQTGRIYHWNQQTFINRFRMGKVYQEDFMPWRAYQQMNDNDLKAIYNFLQTLKPVTNKIEQTYIPLAEN</sequence>
<protein>
    <submittedName>
        <fullName evidence="6">Cytochrome c</fullName>
    </submittedName>
</protein>
<dbReference type="AlphaFoldDB" id="A0A6C0GKR6"/>
<evidence type="ECO:0000256" key="3">
    <source>
        <dbReference type="ARBA" id="ARBA00023004"/>
    </source>
</evidence>
<keyword evidence="2 4" id="KW-0479">Metal-binding</keyword>
<dbReference type="Gene3D" id="1.10.760.10">
    <property type="entry name" value="Cytochrome c-like domain"/>
    <property type="match status" value="2"/>
</dbReference>
<proteinExistence type="predicted"/>
<feature type="domain" description="Cytochrome c" evidence="5">
    <location>
        <begin position="44"/>
        <end position="154"/>
    </location>
</feature>
<dbReference type="PROSITE" id="PS51007">
    <property type="entry name" value="CYTC"/>
    <property type="match status" value="2"/>
</dbReference>